<proteinExistence type="predicted"/>
<keyword evidence="1" id="KW-0472">Membrane</keyword>
<keyword evidence="1" id="KW-0812">Transmembrane</keyword>
<reference evidence="2 3" key="1">
    <citation type="submission" date="2018-03" db="EMBL/GenBank/DDBJ databases">
        <title>Aerobic endospore-forming bacteria genome sequencing and assembly.</title>
        <authorList>
            <person name="Cavalcante D.A."/>
            <person name="Driks A."/>
            <person name="Putonti C."/>
            <person name="De-Souza M.T."/>
        </authorList>
    </citation>
    <scope>NUCLEOTIDE SEQUENCE [LARGE SCALE GENOMIC DNA]</scope>
    <source>
        <strain evidence="2 3">SDF0037</strain>
    </source>
</reference>
<dbReference type="Proteomes" id="UP000317944">
    <property type="component" value="Unassembled WGS sequence"/>
</dbReference>
<feature type="transmembrane region" description="Helical" evidence="1">
    <location>
        <begin position="37"/>
        <end position="59"/>
    </location>
</feature>
<gene>
    <name evidence="2" type="ORF">C7Y47_06825</name>
</gene>
<keyword evidence="1" id="KW-1133">Transmembrane helix</keyword>
<protein>
    <submittedName>
        <fullName evidence="2">Uncharacterized protein</fullName>
    </submittedName>
</protein>
<accession>A0A544UQ74</accession>
<sequence length="72" mass="8399">MRNVKDAATIALAIMIIKLVFRLIPPHTRFDSLEKGIWVELGIILTAYIVLFVIVYLILVVKRRHKKKDVER</sequence>
<feature type="transmembrane region" description="Helical" evidence="1">
    <location>
        <begin position="7"/>
        <end position="25"/>
    </location>
</feature>
<dbReference type="RefSeq" id="WP_142508081.1">
    <property type="nucleotide sequence ID" value="NZ_SADV01000004.1"/>
</dbReference>
<evidence type="ECO:0000256" key="1">
    <source>
        <dbReference type="SAM" id="Phobius"/>
    </source>
</evidence>
<name>A0A544UQ74_LYSSH</name>
<dbReference type="AlphaFoldDB" id="A0A544UQ74"/>
<evidence type="ECO:0000313" key="3">
    <source>
        <dbReference type="Proteomes" id="UP000317944"/>
    </source>
</evidence>
<evidence type="ECO:0000313" key="2">
    <source>
        <dbReference type="EMBL" id="TQR35990.1"/>
    </source>
</evidence>
<organism evidence="2 3">
    <name type="scientific">Lysinibacillus sphaericus</name>
    <name type="common">Bacillus sphaericus</name>
    <dbReference type="NCBI Taxonomy" id="1421"/>
    <lineage>
        <taxon>Bacteria</taxon>
        <taxon>Bacillati</taxon>
        <taxon>Bacillota</taxon>
        <taxon>Bacilli</taxon>
        <taxon>Bacillales</taxon>
        <taxon>Bacillaceae</taxon>
        <taxon>Lysinibacillus</taxon>
    </lineage>
</organism>
<dbReference type="EMBL" id="SADV01000004">
    <property type="protein sequence ID" value="TQR35990.1"/>
    <property type="molecule type" value="Genomic_DNA"/>
</dbReference>
<comment type="caution">
    <text evidence="2">The sequence shown here is derived from an EMBL/GenBank/DDBJ whole genome shotgun (WGS) entry which is preliminary data.</text>
</comment>
<dbReference type="OrthoDB" id="9972464at2"/>